<keyword evidence="2" id="KW-1185">Reference proteome</keyword>
<dbReference type="OrthoDB" id="7363179at2"/>
<evidence type="ECO:0000313" key="2">
    <source>
        <dbReference type="Proteomes" id="UP000234882"/>
    </source>
</evidence>
<dbReference type="KEGG" id="paru:CYR75_11880"/>
<evidence type="ECO:0000313" key="1">
    <source>
        <dbReference type="EMBL" id="AUM75691.1"/>
    </source>
</evidence>
<gene>
    <name evidence="1" type="ORF">CYR75_11880</name>
</gene>
<reference evidence="2" key="1">
    <citation type="submission" date="2017-12" db="EMBL/GenBank/DDBJ databases">
        <title>Genomic analysis of Paracoccus sp. CBA4604.</title>
        <authorList>
            <person name="Roh S.W."/>
            <person name="Kim J.Y."/>
            <person name="Kim J.S."/>
        </authorList>
    </citation>
    <scope>NUCLEOTIDE SEQUENCE [LARGE SCALE GENOMIC DNA]</scope>
    <source>
        <strain evidence="2">CBA4604</strain>
    </source>
</reference>
<protein>
    <submittedName>
        <fullName evidence="1">DUF302 domain-containing protein</fullName>
    </submittedName>
</protein>
<dbReference type="SUPFAM" id="SSF103247">
    <property type="entry name" value="TT1751-like"/>
    <property type="match status" value="1"/>
</dbReference>
<name>A0A2K9MJ77_9RHOB</name>
<accession>A0A2K9MJ77</accession>
<dbReference type="EMBL" id="CP025583">
    <property type="protein sequence ID" value="AUM75691.1"/>
    <property type="molecule type" value="Genomic_DNA"/>
</dbReference>
<organism evidence="1 2">
    <name type="scientific">Paracoccus jeotgali</name>
    <dbReference type="NCBI Taxonomy" id="2065379"/>
    <lineage>
        <taxon>Bacteria</taxon>
        <taxon>Pseudomonadati</taxon>
        <taxon>Pseudomonadota</taxon>
        <taxon>Alphaproteobacteria</taxon>
        <taxon>Rhodobacterales</taxon>
        <taxon>Paracoccaceae</taxon>
        <taxon>Paracoccus</taxon>
    </lineage>
</organism>
<dbReference type="Proteomes" id="UP000234882">
    <property type="component" value="Chromosome"/>
</dbReference>
<sequence>MVVGAGLAHAQEAGIYTKEVDGSFADVAFAVEQAITNEGLVIDSVNHVGEMLARTREDVGGAKELYVEADTFNFCSAILSRQAMEADIANIQYCPYGIFVYEAVAAPGKVVVGHRLHAPESMKGVDELLTRIVDTATE</sequence>
<proteinExistence type="predicted"/>
<dbReference type="InterPro" id="IPR035923">
    <property type="entry name" value="TT1751-like_sf"/>
</dbReference>
<dbReference type="Gene3D" id="3.30.310.70">
    <property type="entry name" value="TT1751-like domain"/>
    <property type="match status" value="1"/>
</dbReference>
<dbReference type="AlphaFoldDB" id="A0A2K9MJ77"/>